<dbReference type="EMBL" id="JBJVNI010000035">
    <property type="protein sequence ID" value="MFM9615475.1"/>
    <property type="molecule type" value="Genomic_DNA"/>
</dbReference>
<organism evidence="3 4">
    <name type="scientific">Streptomyces niveiscabiei</name>
    <dbReference type="NCBI Taxonomy" id="164115"/>
    <lineage>
        <taxon>Bacteria</taxon>
        <taxon>Bacillati</taxon>
        <taxon>Actinomycetota</taxon>
        <taxon>Actinomycetes</taxon>
        <taxon>Kitasatosporales</taxon>
        <taxon>Streptomycetaceae</taxon>
        <taxon>Streptomyces</taxon>
    </lineage>
</organism>
<comment type="caution">
    <text evidence="3">The sequence shown here is derived from an EMBL/GenBank/DDBJ whole genome shotgun (WGS) entry which is preliminary data.</text>
</comment>
<accession>A0ABW9I573</accession>
<dbReference type="InterPro" id="IPR024983">
    <property type="entry name" value="CHAT_dom"/>
</dbReference>
<protein>
    <submittedName>
        <fullName evidence="3">CHAT domain-containing protein</fullName>
    </submittedName>
</protein>
<dbReference type="RefSeq" id="WP_109363762.1">
    <property type="nucleotide sequence ID" value="NZ_JBJVNI010000035.1"/>
</dbReference>
<evidence type="ECO:0000259" key="2">
    <source>
        <dbReference type="Pfam" id="PF12770"/>
    </source>
</evidence>
<dbReference type="Pfam" id="PF12770">
    <property type="entry name" value="CHAT"/>
    <property type="match status" value="1"/>
</dbReference>
<proteinExistence type="predicted"/>
<evidence type="ECO:0000313" key="4">
    <source>
        <dbReference type="Proteomes" id="UP001631957"/>
    </source>
</evidence>
<reference evidence="3 4" key="1">
    <citation type="submission" date="2024-12" db="EMBL/GenBank/DDBJ databases">
        <title>Forecasting of Potato common scab and diversities of Pathogenic streptomyces spp. in china.</title>
        <authorList>
            <person name="Handique U."/>
            <person name="Wu J."/>
        </authorList>
    </citation>
    <scope>NUCLEOTIDE SEQUENCE [LARGE SCALE GENOMIC DNA]</scope>
    <source>
        <strain evidence="3 4">ZRIMU1530</strain>
    </source>
</reference>
<dbReference type="Proteomes" id="UP001631957">
    <property type="component" value="Unassembled WGS sequence"/>
</dbReference>
<sequence length="420" mass="46232">MPKELPLRITQDPSHGFTRHPASTIRHPDLVLTLDTYAEDHIRARAYGTALPPSPHEYTARLDVSPATVRSSAARLRTLWKRELVAYEPVDQATGMPVSEPYATRMDLTDEPGLTEILDELAEQGAYLLWHELLGAGGRGADRLRRVVQEALTSEKPLRIRVDSPLFLPWPMLALPTGAEENPLHRFLGYRHQLEQTGGRYADFPDESDPQLPPPVPVVSLNHDKNIDPYGRTRAADVATALAEGTVCVERSRRDELLAALKSGRMDDQLMYFWCHGRFEAAQDAGAPLLVVRLTDSQDIDAHTVLARRTAGLLPYRPLVLFNACYAGLPGGADLTYLGGALITAGAGGVLGPQIEMPQVFAAEYAYAFVTRYLGAADTAGEIAHTLARHFADTFRNPLGFAYALHCGMDRRLERTAPVL</sequence>
<name>A0ABW9I573_9ACTN</name>
<evidence type="ECO:0000256" key="1">
    <source>
        <dbReference type="SAM" id="MobiDB-lite"/>
    </source>
</evidence>
<evidence type="ECO:0000313" key="3">
    <source>
        <dbReference type="EMBL" id="MFM9615475.1"/>
    </source>
</evidence>
<keyword evidence="4" id="KW-1185">Reference proteome</keyword>
<feature type="domain" description="CHAT" evidence="2">
    <location>
        <begin position="157"/>
        <end position="377"/>
    </location>
</feature>
<gene>
    <name evidence="3" type="ORF">ACKI18_43160</name>
</gene>
<feature type="region of interest" description="Disordered" evidence="1">
    <location>
        <begin position="1"/>
        <end position="22"/>
    </location>
</feature>